<keyword evidence="1" id="KW-0614">Plasmid</keyword>
<evidence type="ECO:0000313" key="1">
    <source>
        <dbReference type="EMBL" id="QRC60478.1"/>
    </source>
</evidence>
<dbReference type="EMBL" id="CP068944">
    <property type="protein sequence ID" value="QRC60478.1"/>
    <property type="molecule type" value="Genomic_DNA"/>
</dbReference>
<protein>
    <submittedName>
        <fullName evidence="1">Uncharacterized protein</fullName>
    </submittedName>
</protein>
<name>A0A7U2D7M3_ECOLX</name>
<sequence length="137" mass="16047">MYAPLKTPSVAFWRKKRKKTRKHQAKPEKRVRIVFMALHNYARKRCAIGFVRSEHRTAQNDKFSPLVRGALTGFPVSKLHISPGQKKTDLGSVARIRVYGKYFSYRMLNIHKRKKCLSDALKQPFQKESALYDARKR</sequence>
<gene>
    <name evidence="1" type="ORF">JL593_00040</name>
</gene>
<accession>A0A7U2D7M3</accession>
<dbReference type="AlphaFoldDB" id="A0A7U2D7M3"/>
<proteinExistence type="predicted"/>
<geneLocation type="plasmid" evidence="1">
    <name>pRIVM_C000132_2</name>
</geneLocation>
<organism evidence="1">
    <name type="scientific">Escherichia coli</name>
    <dbReference type="NCBI Taxonomy" id="562"/>
    <lineage>
        <taxon>Bacteria</taxon>
        <taxon>Pseudomonadati</taxon>
        <taxon>Pseudomonadota</taxon>
        <taxon>Gammaproteobacteria</taxon>
        <taxon>Enterobacterales</taxon>
        <taxon>Enterobacteriaceae</taxon>
        <taxon>Escherichia</taxon>
    </lineage>
</organism>
<reference evidence="1" key="1">
    <citation type="submission" date="2021-01" db="EMBL/GenBank/DDBJ databases">
        <title>blaOXA-48-like genome architecture among carbapenemase-producing Escherichia coli and Klebsiella pneumoniae in the Netherlands.</title>
        <authorList>
            <person name="Hendrickx A.P.A."/>
            <person name="Landman F."/>
            <person name="de Haan A."/>
            <person name="Witteveen S."/>
            <person name="van Santen-Verheuvel M."/>
            <person name="Schouls L.M."/>
        </authorList>
    </citation>
    <scope>NUCLEOTIDE SEQUENCE</scope>
    <source>
        <strain evidence="1">RIVM_C000132</strain>
        <plasmid evidence="1">pRIVM_C000132_2</plasmid>
    </source>
</reference>
<dbReference type="RefSeq" id="WP_168445010.1">
    <property type="nucleotide sequence ID" value="NZ_CP175693.1"/>
</dbReference>